<name>A0A563W020_9CYAN</name>
<dbReference type="RefSeq" id="WP_144875672.1">
    <property type="nucleotide sequence ID" value="NZ_LR214269.1"/>
</dbReference>
<evidence type="ECO:0000313" key="1">
    <source>
        <dbReference type="EMBL" id="VEP17058.1"/>
    </source>
</evidence>
<dbReference type="AlphaFoldDB" id="A0A563W020"/>
<dbReference type="Proteomes" id="UP000320055">
    <property type="component" value="Unassembled WGS sequence"/>
</dbReference>
<keyword evidence="2" id="KW-1185">Reference proteome</keyword>
<evidence type="ECO:0000313" key="2">
    <source>
        <dbReference type="Proteomes" id="UP000320055"/>
    </source>
</evidence>
<dbReference type="EMBL" id="CAACVJ010000485">
    <property type="protein sequence ID" value="VEP17058.1"/>
    <property type="molecule type" value="Genomic_DNA"/>
</dbReference>
<accession>A0A563W020</accession>
<protein>
    <submittedName>
        <fullName evidence="1">Uncharacterized protein</fullName>
    </submittedName>
</protein>
<reference evidence="1 2" key="1">
    <citation type="submission" date="2019-01" db="EMBL/GenBank/DDBJ databases">
        <authorList>
            <person name="Brito A."/>
        </authorList>
    </citation>
    <scope>NUCLEOTIDE SEQUENCE [LARGE SCALE GENOMIC DNA]</scope>
    <source>
        <strain evidence="1">1</strain>
    </source>
</reference>
<sequence>MYESEGKKRSPVRSKISLIANLIPLTSNNRTIALIKELKLGIQAGNFFIDYFPIVVVLKMSFHRVLVIERKVSDQDRLLLSLM</sequence>
<gene>
    <name evidence="1" type="ORF">H1P_5350001</name>
</gene>
<proteinExistence type="predicted"/>
<organism evidence="1 2">
    <name type="scientific">Hyella patelloides LEGE 07179</name>
    <dbReference type="NCBI Taxonomy" id="945734"/>
    <lineage>
        <taxon>Bacteria</taxon>
        <taxon>Bacillati</taxon>
        <taxon>Cyanobacteriota</taxon>
        <taxon>Cyanophyceae</taxon>
        <taxon>Pleurocapsales</taxon>
        <taxon>Hyellaceae</taxon>
        <taxon>Hyella</taxon>
    </lineage>
</organism>